<evidence type="ECO:0008006" key="7">
    <source>
        <dbReference type="Google" id="ProtNLM"/>
    </source>
</evidence>
<dbReference type="InterPro" id="IPR002213">
    <property type="entry name" value="UDP_glucos_trans"/>
</dbReference>
<proteinExistence type="inferred from homology"/>
<dbReference type="AlphaFoldDB" id="A0A2P6N0U0"/>
<evidence type="ECO:0000256" key="4">
    <source>
        <dbReference type="SAM" id="MobiDB-lite"/>
    </source>
</evidence>
<evidence type="ECO:0000256" key="2">
    <source>
        <dbReference type="ARBA" id="ARBA00022676"/>
    </source>
</evidence>
<dbReference type="SUPFAM" id="SSF53756">
    <property type="entry name" value="UDP-Glycosyltransferase/glycogen phosphorylase"/>
    <property type="match status" value="1"/>
</dbReference>
<evidence type="ECO:0000256" key="3">
    <source>
        <dbReference type="ARBA" id="ARBA00022679"/>
    </source>
</evidence>
<name>A0A2P6N0U0_9EUKA</name>
<evidence type="ECO:0000256" key="1">
    <source>
        <dbReference type="ARBA" id="ARBA00009995"/>
    </source>
</evidence>
<protein>
    <recommendedName>
        <fullName evidence="7">UDP-glycosyltransferases domain-containing protein</fullName>
    </recommendedName>
</protein>
<organism evidence="5 6">
    <name type="scientific">Planoprotostelium fungivorum</name>
    <dbReference type="NCBI Taxonomy" id="1890364"/>
    <lineage>
        <taxon>Eukaryota</taxon>
        <taxon>Amoebozoa</taxon>
        <taxon>Evosea</taxon>
        <taxon>Variosea</taxon>
        <taxon>Cavosteliida</taxon>
        <taxon>Cavosteliaceae</taxon>
        <taxon>Planoprotostelium</taxon>
    </lineage>
</organism>
<sequence length="883" mass="92465">MASTYHIMMVPFSLGWSHLRQACCAAAKMILADPNIHITLFVTQDHYELVNVFRGAKIIAHSMQARQQTECAVEGPIPDRIRLLTREDYNMGVNRNLDEKSVDVPAFVQLMKDATVKIFREIHDGDGSFPAVDAIAYDGIQIPPAAELKAIKNVKIYRMWPSTATSLWAFLYEPNHPMSAPLASNVQAMIGPDAKPHEVEAAVVQAYCDVKGKEVTLPGCPTRYDYELLPANPPAFVCMVSYISQLFEEAFDGAIIYSQEEWEPEAFQALTKKGVSCFSLGAISSVHPVRGLDRALREPDQTAGDVQQSLNFLDAQLKQNGPKSLLYISFGSLFMHDSRTVNLIIDTLLNIEPPIPFLFSGKLNLPANTTERVQQSGRGEHSLEAPPVSHPSPGLIVPWVPQLAVLSHSVTAAMLSHGGFTTAQECFSLKVPLIICPYTADQPVVSLFLEGKLQVGVQLKQTATGPAKGRVMYENGRTIAATDDSIVEELRQIEGRILNSAVTSTSVKIFIQSLEPPRLLLGGILGWLPPPKPTLAILGHHSKPATSQQTCLILAAAATPAVHNQHDRRGLLDGLLGGNSGGLPIVGDLLGGKSGGLPIVGDLLGGQSGGLPIVGDLLGGQSGGLPIVGNLLGGQSGGLPIVGNLLGSNNGGKGNILTGLPIVGGLLGGLPIVGGLLGDTGLVGGILGSQGLVNNLLSGLLSGKGLVVATTYSTSIYVHANVAANIAIALPSTGGLLAPVQGILGSILPLGSLLGGILGTTTVLNVQAGVDMQVNVGVKANVQVALPAVGFAPIGTAGLIHGQVQVAICIDVSAEVATSVTLVTPVLNVGGLTSGTPGLVRVVNDVLSIVPSVFDKNTGRVVANLDPKAVSGTYMFVNIDIKL</sequence>
<feature type="region of interest" description="Disordered" evidence="4">
    <location>
        <begin position="370"/>
        <end position="389"/>
    </location>
</feature>
<dbReference type="EMBL" id="MDYQ01000257">
    <property type="protein sequence ID" value="PRP77563.1"/>
    <property type="molecule type" value="Genomic_DNA"/>
</dbReference>
<keyword evidence="6" id="KW-1185">Reference proteome</keyword>
<dbReference type="Gene3D" id="3.40.50.2000">
    <property type="entry name" value="Glycogen Phosphorylase B"/>
    <property type="match status" value="2"/>
</dbReference>
<dbReference type="Proteomes" id="UP000241769">
    <property type="component" value="Unassembled WGS sequence"/>
</dbReference>
<keyword evidence="3" id="KW-0808">Transferase</keyword>
<comment type="similarity">
    <text evidence="1">Belongs to the UDP-glycosyltransferase family.</text>
</comment>
<accession>A0A2P6N0U0</accession>
<dbReference type="PANTHER" id="PTHR11926:SF1494">
    <property type="entry name" value="FLAVONOL 3-O-GLUCOSYLTRANSFERASE UGT76E12-RELATED"/>
    <property type="match status" value="1"/>
</dbReference>
<dbReference type="STRING" id="1890364.A0A2P6N0U0"/>
<evidence type="ECO:0000313" key="5">
    <source>
        <dbReference type="EMBL" id="PRP77563.1"/>
    </source>
</evidence>
<dbReference type="PANTHER" id="PTHR11926">
    <property type="entry name" value="GLUCOSYL/GLUCURONOSYL TRANSFERASES"/>
    <property type="match status" value="1"/>
</dbReference>
<reference evidence="5 6" key="1">
    <citation type="journal article" date="2018" name="Genome Biol. Evol.">
        <title>Multiple Roots of Fruiting Body Formation in Amoebozoa.</title>
        <authorList>
            <person name="Hillmann F."/>
            <person name="Forbes G."/>
            <person name="Novohradska S."/>
            <person name="Ferling I."/>
            <person name="Riege K."/>
            <person name="Groth M."/>
            <person name="Westermann M."/>
            <person name="Marz M."/>
            <person name="Spaller T."/>
            <person name="Winckler T."/>
            <person name="Schaap P."/>
            <person name="Glockner G."/>
        </authorList>
    </citation>
    <scope>NUCLEOTIDE SEQUENCE [LARGE SCALE GENOMIC DNA]</scope>
    <source>
        <strain evidence="5 6">Jena</strain>
    </source>
</reference>
<dbReference type="GO" id="GO:0080043">
    <property type="term" value="F:quercetin 3-O-glucosyltransferase activity"/>
    <property type="evidence" value="ECO:0007669"/>
    <property type="project" value="TreeGrafter"/>
</dbReference>
<keyword evidence="2" id="KW-0328">Glycosyltransferase</keyword>
<dbReference type="GO" id="GO:0080044">
    <property type="term" value="F:quercetin 7-O-glucosyltransferase activity"/>
    <property type="evidence" value="ECO:0007669"/>
    <property type="project" value="TreeGrafter"/>
</dbReference>
<dbReference type="InParanoid" id="A0A2P6N0U0"/>
<comment type="caution">
    <text evidence="5">The sequence shown here is derived from an EMBL/GenBank/DDBJ whole genome shotgun (WGS) entry which is preliminary data.</text>
</comment>
<dbReference type="OrthoDB" id="5835829at2759"/>
<dbReference type="Pfam" id="PF00201">
    <property type="entry name" value="UDPGT"/>
    <property type="match status" value="1"/>
</dbReference>
<evidence type="ECO:0000313" key="6">
    <source>
        <dbReference type="Proteomes" id="UP000241769"/>
    </source>
</evidence>
<gene>
    <name evidence="5" type="ORF">PROFUN_00424</name>
</gene>